<sequence>MILTVLNIFWQNTFFHWIIVIVFLVALIAVILESGFLHSFFIGRNQEKNQKIIKRLKRKLRFLYEPSSSIDINLKENEEIIEYLKENKPSDETSKVLSLTSRNSDDKVSRWLEKHLVRIRENNDGNFHAQVEGGRFVLLQYPTVFTRSIPSSFWRFVPTILIAIGVLGTFYGIQEGLSKIDISNIEQNSSNLLEASVQLLRGMKTAFSTSLMGLGSSSIFTIVLAIAEERKRQRIKEVRHELDKIAFVQSPARVLSRLKFDAIAGAAKSLEETAGIITTSFTKLIEAQRQLSPDAIGRAIGQEMSPIFEGIKKELSLLKDIKHDQGGEILKNLIREQREQLIEPLIAELNRSAKLTQEASQAVHELKKELGGISQSLSQSVNTIQRFQEDTLVKLQDFAGNLQFILNEFRSDTQGVMERVSTEIQSAVSASVQAIDAQKIAFESSASQAANTFRGIREDLQAALHTQAEIERQMLQEFQDRTVAIITTQTESITTVGNEASRLMDAARENLISTLSNIDTMLQNTRITVQEELQQFRLNYQEALQNFFTSQHELLEETLGEQRQGLAQVVNDLQTAFNDEYERRLRLSAGIEETMTRIQETVRIMNNFANAVGLHSGERLEQIIEISRLLGSEATRIEKVYAGMIEQLNQALAMSNQHLVTYLEQASASERVFFTQADEATARISHQLLQAANYLVAAEANRRDQNNHNS</sequence>
<organism evidence="2 3">
    <name type="scientific">Umezakia ovalisporum FSS-43</name>
    <dbReference type="NCBI Taxonomy" id="2740520"/>
    <lineage>
        <taxon>Bacteria</taxon>
        <taxon>Bacillati</taxon>
        <taxon>Cyanobacteriota</taxon>
        <taxon>Cyanophyceae</taxon>
        <taxon>Nostocales</taxon>
        <taxon>Nodulariaceae</taxon>
        <taxon>Umezakia</taxon>
    </lineage>
</organism>
<dbReference type="RefSeq" id="WP_280656788.1">
    <property type="nucleotide sequence ID" value="NZ_JANQDO010000052.1"/>
</dbReference>
<gene>
    <name evidence="2" type="ORF">NWP19_07585</name>
</gene>
<evidence type="ECO:0000256" key="1">
    <source>
        <dbReference type="SAM" id="Phobius"/>
    </source>
</evidence>
<feature type="transmembrane region" description="Helical" evidence="1">
    <location>
        <begin position="206"/>
        <end position="227"/>
    </location>
</feature>
<keyword evidence="1" id="KW-1133">Transmembrane helix</keyword>
<keyword evidence="3" id="KW-1185">Reference proteome</keyword>
<name>A0ABT6K2Y6_9CYAN</name>
<evidence type="ECO:0008006" key="4">
    <source>
        <dbReference type="Google" id="ProtNLM"/>
    </source>
</evidence>
<feature type="transmembrane region" description="Helical" evidence="1">
    <location>
        <begin position="14"/>
        <end position="41"/>
    </location>
</feature>
<protein>
    <recommendedName>
        <fullName evidence="4">MotA/TolQ/ExbB proton channel domain-containing protein</fullName>
    </recommendedName>
</protein>
<evidence type="ECO:0000313" key="2">
    <source>
        <dbReference type="EMBL" id="MDH6056651.1"/>
    </source>
</evidence>
<dbReference type="Proteomes" id="UP001159371">
    <property type="component" value="Unassembled WGS sequence"/>
</dbReference>
<feature type="transmembrane region" description="Helical" evidence="1">
    <location>
        <begin position="153"/>
        <end position="173"/>
    </location>
</feature>
<proteinExistence type="predicted"/>
<accession>A0ABT6K2Y6</accession>
<evidence type="ECO:0000313" key="3">
    <source>
        <dbReference type="Proteomes" id="UP001159371"/>
    </source>
</evidence>
<keyword evidence="1" id="KW-0812">Transmembrane</keyword>
<reference evidence="2 3" key="1">
    <citation type="journal article" date="2023" name="J. Phycol.">
        <title>Chrysosporum ovalisporum is synonymous with the true-branching cyanobacterium Umezakia natans (Nostocales/Aphanizomenonaceae).</title>
        <authorList>
            <person name="McGregor G.B."/>
            <person name="Sendall B.C."/>
            <person name="Niiyama Y."/>
            <person name="Tuji A."/>
            <person name="Willis A."/>
        </authorList>
    </citation>
    <scope>NUCLEOTIDE SEQUENCE [LARGE SCALE GENOMIC DNA]</scope>
    <source>
        <strain evidence="2 3">FSS-43</strain>
    </source>
</reference>
<comment type="caution">
    <text evidence="2">The sequence shown here is derived from an EMBL/GenBank/DDBJ whole genome shotgun (WGS) entry which is preliminary data.</text>
</comment>
<dbReference type="EMBL" id="JANQDO010000052">
    <property type="protein sequence ID" value="MDH6056651.1"/>
    <property type="molecule type" value="Genomic_DNA"/>
</dbReference>
<keyword evidence="1" id="KW-0472">Membrane</keyword>